<dbReference type="PROSITE" id="PS51379">
    <property type="entry name" value="4FE4S_FER_2"/>
    <property type="match status" value="1"/>
</dbReference>
<dbReference type="InterPro" id="IPR017900">
    <property type="entry name" value="4Fe4S_Fe_S_CS"/>
</dbReference>
<dbReference type="InterPro" id="IPR017896">
    <property type="entry name" value="4Fe4S_Fe-S-bd"/>
</dbReference>
<reference evidence="5" key="1">
    <citation type="submission" date="2019-11" db="EMBL/GenBank/DDBJ databases">
        <authorList>
            <person name="Feng L."/>
        </authorList>
    </citation>
    <scope>NUCLEOTIDE SEQUENCE</scope>
    <source>
        <strain evidence="5">BfaecisLFYP10</strain>
    </source>
</reference>
<dbReference type="PANTHER" id="PTHR31332:SF0">
    <property type="entry name" value="7-HYDROXYMETHYL CHLOROPHYLL A REDUCTASE, CHLOROPLASTIC"/>
    <property type="match status" value="1"/>
</dbReference>
<dbReference type="Pfam" id="PF04422">
    <property type="entry name" value="FrhB_FdhB_N"/>
    <property type="match status" value="1"/>
</dbReference>
<dbReference type="PANTHER" id="PTHR31332">
    <property type="entry name" value="7-HYDROXYMETHYL CHLOROPHYLL A REDUCTASE, CHLOROPLASTIC"/>
    <property type="match status" value="1"/>
</dbReference>
<accession>A0A6N2XBI4</accession>
<evidence type="ECO:0000256" key="1">
    <source>
        <dbReference type="ARBA" id="ARBA00022723"/>
    </source>
</evidence>
<organism evidence="5">
    <name type="scientific">Bacteroides faecis</name>
    <dbReference type="NCBI Taxonomy" id="674529"/>
    <lineage>
        <taxon>Bacteria</taxon>
        <taxon>Pseudomonadati</taxon>
        <taxon>Bacteroidota</taxon>
        <taxon>Bacteroidia</taxon>
        <taxon>Bacteroidales</taxon>
        <taxon>Bacteroidaceae</taxon>
        <taxon>Bacteroides</taxon>
    </lineage>
</organism>
<evidence type="ECO:0000259" key="4">
    <source>
        <dbReference type="PROSITE" id="PS51379"/>
    </source>
</evidence>
<evidence type="ECO:0000256" key="3">
    <source>
        <dbReference type="ARBA" id="ARBA00023014"/>
    </source>
</evidence>
<dbReference type="Pfam" id="PF04432">
    <property type="entry name" value="FrhB_FdhB_C"/>
    <property type="match status" value="1"/>
</dbReference>
<gene>
    <name evidence="5" type="ORF">BFLFYP10_04087</name>
</gene>
<evidence type="ECO:0000256" key="2">
    <source>
        <dbReference type="ARBA" id="ARBA00023004"/>
    </source>
</evidence>
<dbReference type="SUPFAM" id="SSF54862">
    <property type="entry name" value="4Fe-4S ferredoxins"/>
    <property type="match status" value="1"/>
</dbReference>
<feature type="domain" description="4Fe-4S ferredoxin-type" evidence="4">
    <location>
        <begin position="7"/>
        <end position="37"/>
    </location>
</feature>
<dbReference type="AlphaFoldDB" id="A0A6N2XBI4"/>
<sequence length="421" mass="47451">MTSKPNINYTLKHDLCTGCGICEGVCPNEAITTIIKNGRFLPSIDNSLCKNSKGCYRCYGACPGVGVHLITLAKEYFTDEGIKEDNICGRYLKCYTGFSSNYDIRYHSASGGVVTQFLIWLLENKKIDGAVVTKFDKDSLLKVKSVIATTMEDILAAKSSKYTPVSLHDALKKLKKAPDGRYVVVGLPCHIEGMRKLMGIDRKLRKKVVGLFGIYCSGSRTFYMTEYLMKSRNIDIDKLNFLAYRDNGCLGGMVAKGDNIDFYEDYQSYCHPLRTMFHPRRCLLCVDHFAELADISFGDIHVEPYKNDKVGINSLVVRSTEWHDLLLEAAQSGCLEVSDLDKDILIKSQTMAKIKKSRYMGTGLFLKKLGRVIPDYDTTYGVGIKPQYIIGYIRNSFDQFIGSHKFLWPLIKVIKSKVNIH</sequence>
<dbReference type="InterPro" id="IPR007525">
    <property type="entry name" value="FrhB_FdhB_C"/>
</dbReference>
<dbReference type="Gene3D" id="3.30.70.20">
    <property type="match status" value="1"/>
</dbReference>
<dbReference type="GO" id="GO:0046872">
    <property type="term" value="F:metal ion binding"/>
    <property type="evidence" value="ECO:0007669"/>
    <property type="project" value="UniProtKB-KW"/>
</dbReference>
<dbReference type="InterPro" id="IPR045220">
    <property type="entry name" value="FRHB/FDHB/HCAR-like"/>
</dbReference>
<proteinExistence type="predicted"/>
<protein>
    <submittedName>
        <fullName evidence="5">Coenzyme F420-reducing hydrogenase subunit beta</fullName>
    </submittedName>
</protein>
<dbReference type="PROSITE" id="PS00198">
    <property type="entry name" value="4FE4S_FER_1"/>
    <property type="match status" value="1"/>
</dbReference>
<dbReference type="EMBL" id="CACRSZ010000088">
    <property type="protein sequence ID" value="VYT51156.1"/>
    <property type="molecule type" value="Genomic_DNA"/>
</dbReference>
<dbReference type="RefSeq" id="WP_156730513.1">
    <property type="nucleotide sequence ID" value="NZ_CACRSZ010000088.1"/>
</dbReference>
<keyword evidence="3" id="KW-0411">Iron-sulfur</keyword>
<keyword evidence="2" id="KW-0408">Iron</keyword>
<dbReference type="Pfam" id="PF00037">
    <property type="entry name" value="Fer4"/>
    <property type="match status" value="1"/>
</dbReference>
<dbReference type="InterPro" id="IPR007516">
    <property type="entry name" value="Co_F420_Hydgase/DH_bsu_N"/>
</dbReference>
<evidence type="ECO:0000313" key="5">
    <source>
        <dbReference type="EMBL" id="VYT51156.1"/>
    </source>
</evidence>
<keyword evidence="1" id="KW-0479">Metal-binding</keyword>
<dbReference type="GO" id="GO:0052592">
    <property type="term" value="F:oxidoreductase activity, acting on CH or CH2 groups, with an iron-sulfur protein as acceptor"/>
    <property type="evidence" value="ECO:0007669"/>
    <property type="project" value="TreeGrafter"/>
</dbReference>
<dbReference type="GO" id="GO:0051536">
    <property type="term" value="F:iron-sulfur cluster binding"/>
    <property type="evidence" value="ECO:0007669"/>
    <property type="project" value="UniProtKB-KW"/>
</dbReference>
<name>A0A6N2XBI4_9BACE</name>